<keyword evidence="3" id="KW-1185">Reference proteome</keyword>
<evidence type="ECO:0000313" key="3">
    <source>
        <dbReference type="Proteomes" id="UP000528964"/>
    </source>
</evidence>
<dbReference type="EMBL" id="JACIDR010000004">
    <property type="protein sequence ID" value="MBB3973831.1"/>
    <property type="molecule type" value="Genomic_DNA"/>
</dbReference>
<comment type="caution">
    <text evidence="2">The sequence shown here is derived from an EMBL/GenBank/DDBJ whole genome shotgun (WGS) entry which is preliminary data.</text>
</comment>
<organism evidence="2 3">
    <name type="scientific">Hansschlegelia beijingensis</name>
    <dbReference type="NCBI Taxonomy" id="1133344"/>
    <lineage>
        <taxon>Bacteria</taxon>
        <taxon>Pseudomonadati</taxon>
        <taxon>Pseudomonadota</taxon>
        <taxon>Alphaproteobacteria</taxon>
        <taxon>Hyphomicrobiales</taxon>
        <taxon>Methylopilaceae</taxon>
        <taxon>Hansschlegelia</taxon>
    </lineage>
</organism>
<feature type="signal peptide" evidence="1">
    <location>
        <begin position="1"/>
        <end position="16"/>
    </location>
</feature>
<accession>A0A7W6GFG0</accession>
<dbReference type="RefSeq" id="WP_183395703.1">
    <property type="nucleotide sequence ID" value="NZ_JACIDR010000004.1"/>
</dbReference>
<name>A0A7W6GFG0_9HYPH</name>
<dbReference type="Proteomes" id="UP000528964">
    <property type="component" value="Unassembled WGS sequence"/>
</dbReference>
<reference evidence="2 3" key="1">
    <citation type="submission" date="2020-08" db="EMBL/GenBank/DDBJ databases">
        <title>Genomic Encyclopedia of Type Strains, Phase IV (KMG-IV): sequencing the most valuable type-strain genomes for metagenomic binning, comparative biology and taxonomic classification.</title>
        <authorList>
            <person name="Goeker M."/>
        </authorList>
    </citation>
    <scope>NUCLEOTIDE SEQUENCE [LARGE SCALE GENOMIC DNA]</scope>
    <source>
        <strain evidence="2 3">DSM 25481</strain>
    </source>
</reference>
<keyword evidence="1" id="KW-0732">Signal</keyword>
<gene>
    <name evidence="2" type="ORF">GGR24_002508</name>
</gene>
<proteinExistence type="predicted"/>
<protein>
    <submittedName>
        <fullName evidence="2">Uncharacterized protein</fullName>
    </submittedName>
</protein>
<evidence type="ECO:0000256" key="1">
    <source>
        <dbReference type="SAM" id="SignalP"/>
    </source>
</evidence>
<dbReference type="AlphaFoldDB" id="A0A7W6GFG0"/>
<feature type="chain" id="PRO_5030635753" evidence="1">
    <location>
        <begin position="17"/>
        <end position="234"/>
    </location>
</feature>
<sequence length="234" mass="24926">MLGTAVLATISAAALAAAGLRLRKAARAEQSGRREILVDCLPLLDGAVLNPDPSGYDVLRGRYRGFEAALRPVAEQLAFRRLPQLWLIASVRLPTGAEATLDVLRRPTGAEFFALGPSLPEGFRPPASWPQDSSVRGSRGAEALLPALAGPLAPMLADDLTKEVSVTPAGARVVRRLRQGERGAYLLFRDSRFENARAEPAEAARALDLAISAALAVMESRQSKEHADDASRAA</sequence>
<evidence type="ECO:0000313" key="2">
    <source>
        <dbReference type="EMBL" id="MBB3973831.1"/>
    </source>
</evidence>